<name>A0A1D8N9V6_YARLL</name>
<evidence type="ECO:0000256" key="10">
    <source>
        <dbReference type="SAM" id="Phobius"/>
    </source>
</evidence>
<dbReference type="GO" id="GO:0015217">
    <property type="term" value="F:ADP transmembrane transporter activity"/>
    <property type="evidence" value="ECO:0007669"/>
    <property type="project" value="TreeGrafter"/>
</dbReference>
<reference evidence="11 12" key="1">
    <citation type="journal article" date="2016" name="PLoS ONE">
        <title>Sequence Assembly of Yarrowia lipolytica Strain W29/CLIB89 Shows Transposable Element Diversity.</title>
        <authorList>
            <person name="Magnan C."/>
            <person name="Yu J."/>
            <person name="Chang I."/>
            <person name="Jahn E."/>
            <person name="Kanomata Y."/>
            <person name="Wu J."/>
            <person name="Zeller M."/>
            <person name="Oakes M."/>
            <person name="Baldi P."/>
            <person name="Sandmeyer S."/>
        </authorList>
    </citation>
    <scope>NUCLEOTIDE SEQUENCE [LARGE SCALE GENOMIC DNA]</scope>
    <source>
        <strain evidence="12">CLIB89(W29)</strain>
    </source>
</reference>
<feature type="repeat" description="Solcar" evidence="8">
    <location>
        <begin position="55"/>
        <end position="145"/>
    </location>
</feature>
<dbReference type="GeneID" id="2909235"/>
<evidence type="ECO:0000256" key="2">
    <source>
        <dbReference type="ARBA" id="ARBA00006375"/>
    </source>
</evidence>
<feature type="transmembrane region" description="Helical" evidence="10">
    <location>
        <begin position="298"/>
        <end position="317"/>
    </location>
</feature>
<dbReference type="AlphaFoldDB" id="A0A1D8N9V6"/>
<keyword evidence="4 8" id="KW-0812">Transmembrane</keyword>
<dbReference type="EMBL" id="CP017555">
    <property type="protein sequence ID" value="AOW02414.1"/>
    <property type="molecule type" value="Genomic_DNA"/>
</dbReference>
<keyword evidence="5" id="KW-0677">Repeat</keyword>
<sequence length="391" mass="43247">MPHSISLRWNSNCNPTCRHYLHHHRNVAHHTHHTFHMSKPDSAAERAANFEPSDMSAGASALSGAIGGAVANLAVFPLDLVTTRLQVQKGYLDEDDQYKSLLDAFTKIVKNEGIFALYDGAFQDTISTMVSAFFYFFAYDFLRNNRLKMKRLPNGRLPKTLGIAEELLVGSLAGIFCRFITSPLGNIVTRQQTAALVQKSNRATPEAAAHASEKKYGHVITGVNPEVPPVTPTTVETPSAVQIAKDIYKEKGITGFWTGYKATVVLSINPSLTYYFFQALKANLIPYKRRDNPTGGELFLYSALAKSLAGLITYPYILAKTRLQVKSDSGSNKAKSASQMVVDTIKKEGVLGLWEGCQGQILKGFFSQGITMLIKDKIARLLIYIYFLLVR</sequence>
<protein>
    <recommendedName>
        <fullName evidence="13">Mitochondrial carrier domain-containing protein</fullName>
    </recommendedName>
</protein>
<dbReference type="KEGG" id="yli:2909235"/>
<accession>A0A1D8N9V6</accession>
<dbReference type="eggNOG" id="KOG0769">
    <property type="taxonomic scope" value="Eukaryota"/>
</dbReference>
<dbReference type="PANTHER" id="PTHR45939:SF2">
    <property type="entry name" value="CARRIER PROTEIN, PUTATIVE (AFU_ORTHOLOGUE AFUA_2G13870)-RELATED"/>
    <property type="match status" value="1"/>
</dbReference>
<dbReference type="VEuPathDB" id="FungiDB:YALI0_C06127g"/>
<dbReference type="Gene3D" id="1.50.40.10">
    <property type="entry name" value="Mitochondrial carrier domain"/>
    <property type="match status" value="1"/>
</dbReference>
<evidence type="ECO:0000256" key="1">
    <source>
        <dbReference type="ARBA" id="ARBA00004141"/>
    </source>
</evidence>
<evidence type="ECO:0000256" key="3">
    <source>
        <dbReference type="ARBA" id="ARBA00022448"/>
    </source>
</evidence>
<dbReference type="InterPro" id="IPR018108">
    <property type="entry name" value="MCP_transmembrane"/>
</dbReference>
<keyword evidence="3 9" id="KW-0813">Transport</keyword>
<gene>
    <name evidence="11" type="ORF">YALI1_C07948g</name>
</gene>
<evidence type="ECO:0008006" key="13">
    <source>
        <dbReference type="Google" id="ProtNLM"/>
    </source>
</evidence>
<dbReference type="Proteomes" id="UP000182444">
    <property type="component" value="Chromosome 1C"/>
</dbReference>
<evidence type="ECO:0000256" key="5">
    <source>
        <dbReference type="ARBA" id="ARBA00022737"/>
    </source>
</evidence>
<dbReference type="InterPro" id="IPR052217">
    <property type="entry name" value="Mito/Peroxisomal_Carrier"/>
</dbReference>
<dbReference type="SUPFAM" id="SSF103506">
    <property type="entry name" value="Mitochondrial carrier"/>
    <property type="match status" value="1"/>
</dbReference>
<evidence type="ECO:0000256" key="6">
    <source>
        <dbReference type="ARBA" id="ARBA00022989"/>
    </source>
</evidence>
<dbReference type="InterPro" id="IPR023395">
    <property type="entry name" value="MCP_dom_sf"/>
</dbReference>
<feature type="repeat" description="Solcar" evidence="8">
    <location>
        <begin position="297"/>
        <end position="381"/>
    </location>
</feature>
<dbReference type="GO" id="GO:0016020">
    <property type="term" value="C:membrane"/>
    <property type="evidence" value="ECO:0007669"/>
    <property type="project" value="UniProtKB-SubCell"/>
</dbReference>
<dbReference type="VEuPathDB" id="FungiDB:YALI1_C07948g"/>
<dbReference type="PROSITE" id="PS50920">
    <property type="entry name" value="SOLCAR"/>
    <property type="match status" value="2"/>
</dbReference>
<evidence type="ECO:0000256" key="4">
    <source>
        <dbReference type="ARBA" id="ARBA00022692"/>
    </source>
</evidence>
<comment type="similarity">
    <text evidence="2 9">Belongs to the mitochondrial carrier (TC 2.A.29) family.</text>
</comment>
<evidence type="ECO:0000256" key="9">
    <source>
        <dbReference type="RuleBase" id="RU000488"/>
    </source>
</evidence>
<keyword evidence="7 8" id="KW-0472">Membrane</keyword>
<keyword evidence="6 10" id="KW-1133">Transmembrane helix</keyword>
<dbReference type="RefSeq" id="XP_501504.3">
    <property type="nucleotide sequence ID" value="XM_501504.3"/>
</dbReference>
<evidence type="ECO:0000313" key="12">
    <source>
        <dbReference type="Proteomes" id="UP000182444"/>
    </source>
</evidence>
<organism evidence="11 12">
    <name type="scientific">Yarrowia lipolytica</name>
    <name type="common">Candida lipolytica</name>
    <dbReference type="NCBI Taxonomy" id="4952"/>
    <lineage>
        <taxon>Eukaryota</taxon>
        <taxon>Fungi</taxon>
        <taxon>Dikarya</taxon>
        <taxon>Ascomycota</taxon>
        <taxon>Saccharomycotina</taxon>
        <taxon>Dipodascomycetes</taxon>
        <taxon>Dipodascales</taxon>
        <taxon>Dipodascales incertae sedis</taxon>
        <taxon>Yarrowia</taxon>
    </lineage>
</organism>
<evidence type="ECO:0000256" key="7">
    <source>
        <dbReference type="ARBA" id="ARBA00023136"/>
    </source>
</evidence>
<evidence type="ECO:0000256" key="8">
    <source>
        <dbReference type="PROSITE-ProRule" id="PRU00282"/>
    </source>
</evidence>
<dbReference type="PANTHER" id="PTHR45939">
    <property type="entry name" value="PEROXISOMAL MEMBRANE PROTEIN PMP34-RELATED"/>
    <property type="match status" value="1"/>
</dbReference>
<dbReference type="Pfam" id="PF00153">
    <property type="entry name" value="Mito_carr"/>
    <property type="match status" value="3"/>
</dbReference>
<evidence type="ECO:0000313" key="11">
    <source>
        <dbReference type="EMBL" id="AOW02414.1"/>
    </source>
</evidence>
<comment type="subcellular location">
    <subcellularLocation>
        <location evidence="1">Membrane</location>
        <topology evidence="1">Multi-pass membrane protein</topology>
    </subcellularLocation>
</comment>
<proteinExistence type="inferred from homology"/>
<feature type="transmembrane region" description="Helical" evidence="10">
    <location>
        <begin position="125"/>
        <end position="142"/>
    </location>
</feature>